<dbReference type="Gene3D" id="1.10.287.2170">
    <property type="match status" value="1"/>
</dbReference>
<sequence>MSVKGIIVDEIIEDYGSGLNYNRKKWNKLIDQCMTSDISNIIVTHKDRFIRFGFEWFERVLEKFNLKIIVVNNESLSPPEELVQDIISILHIFSCRIYGLRKYKKKIKEDEEVEKSIQNRN</sequence>
<keyword evidence="3" id="KW-1185">Reference proteome</keyword>
<dbReference type="Pfam" id="PF00239">
    <property type="entry name" value="Resolvase"/>
    <property type="match status" value="1"/>
</dbReference>
<dbReference type="Gene3D" id="3.40.50.1390">
    <property type="entry name" value="Resolvase, N-terminal catalytic domain"/>
    <property type="match status" value="1"/>
</dbReference>
<dbReference type="SUPFAM" id="SSF53041">
    <property type="entry name" value="Resolvase-like"/>
    <property type="match status" value="1"/>
</dbReference>
<dbReference type="GO" id="GO:0003677">
    <property type="term" value="F:DNA binding"/>
    <property type="evidence" value="ECO:0007669"/>
    <property type="project" value="InterPro"/>
</dbReference>
<gene>
    <name evidence="2" type="ORF">CcarbDRAFT_4248</name>
</gene>
<accession>C6PZN1</accession>
<dbReference type="PANTHER" id="PTHR36172">
    <property type="match status" value="1"/>
</dbReference>
<evidence type="ECO:0000313" key="3">
    <source>
        <dbReference type="Proteomes" id="UP000004198"/>
    </source>
</evidence>
<dbReference type="InterPro" id="IPR006119">
    <property type="entry name" value="Resolv_N"/>
</dbReference>
<dbReference type="STRING" id="536227.Ccar_22450"/>
<protein>
    <submittedName>
        <fullName evidence="2">Resolvase domain-containing protein</fullName>
    </submittedName>
</protein>
<dbReference type="AlphaFoldDB" id="C6PZN1"/>
<dbReference type="PANTHER" id="PTHR36172:SF1">
    <property type="entry name" value="RESOLVASE-RELATED"/>
    <property type="match status" value="1"/>
</dbReference>
<dbReference type="eggNOG" id="COG2452">
    <property type="taxonomic scope" value="Bacteria"/>
</dbReference>
<dbReference type="PATRIC" id="fig|536227.13.peg.4645"/>
<reference evidence="2 3" key="1">
    <citation type="submission" date="2009-06" db="EMBL/GenBank/DDBJ databases">
        <title>The draft genome of Clostridium carboxidivorans P7.</title>
        <authorList>
            <consortium name="US DOE Joint Genome Institute (JGI-PGF)"/>
            <person name="Lucas S."/>
            <person name="Copeland A."/>
            <person name="Lapidus A."/>
            <person name="Glavina del Rio T."/>
            <person name="Tice H."/>
            <person name="Bruce D."/>
            <person name="Goodwin L."/>
            <person name="Pitluck S."/>
            <person name="Larimer F."/>
            <person name="Land M.L."/>
            <person name="Hauser L."/>
            <person name="Hemme C.L."/>
        </authorList>
    </citation>
    <scope>NUCLEOTIDE SEQUENCE [LARGE SCALE GENOMIC DNA]</scope>
    <source>
        <strain evidence="2 3">P7</strain>
    </source>
</reference>
<dbReference type="InterPro" id="IPR051491">
    <property type="entry name" value="Recombinase/Transposase-rel"/>
</dbReference>
<dbReference type="InterPro" id="IPR036162">
    <property type="entry name" value="Resolvase-like_N_sf"/>
</dbReference>
<evidence type="ECO:0000259" key="1">
    <source>
        <dbReference type="Pfam" id="PF00239"/>
    </source>
</evidence>
<dbReference type="KEGG" id="cck:Ccar_22450"/>
<organism evidence="2 3">
    <name type="scientific">Clostridium carboxidivorans P7</name>
    <dbReference type="NCBI Taxonomy" id="536227"/>
    <lineage>
        <taxon>Bacteria</taxon>
        <taxon>Bacillati</taxon>
        <taxon>Bacillota</taxon>
        <taxon>Clostridia</taxon>
        <taxon>Eubacteriales</taxon>
        <taxon>Clostridiaceae</taxon>
        <taxon>Clostridium</taxon>
    </lineage>
</organism>
<feature type="domain" description="Resolvase/invertase-type recombinase catalytic" evidence="1">
    <location>
        <begin position="7"/>
        <end position="102"/>
    </location>
</feature>
<proteinExistence type="predicted"/>
<dbReference type="InterPro" id="IPR048046">
    <property type="entry name" value="Transpos_IS607"/>
</dbReference>
<comment type="caution">
    <text evidence="2">The sequence shown here is derived from an EMBL/GenBank/DDBJ whole genome shotgun (WGS) entry which is preliminary data.</text>
</comment>
<dbReference type="NCBIfam" id="NF033518">
    <property type="entry name" value="transpos_IS607"/>
    <property type="match status" value="1"/>
</dbReference>
<dbReference type="GO" id="GO:0000150">
    <property type="term" value="F:DNA strand exchange activity"/>
    <property type="evidence" value="ECO:0007669"/>
    <property type="project" value="InterPro"/>
</dbReference>
<evidence type="ECO:0000313" key="2">
    <source>
        <dbReference type="EMBL" id="EET85308.1"/>
    </source>
</evidence>
<name>C6PZN1_9CLOT</name>
<dbReference type="EMBL" id="ACVI01000097">
    <property type="protein sequence ID" value="EET85308.1"/>
    <property type="molecule type" value="Genomic_DNA"/>
</dbReference>
<dbReference type="Proteomes" id="UP000004198">
    <property type="component" value="Unassembled WGS sequence"/>
</dbReference>